<accession>A0A914QCK5</accession>
<reference evidence="2" key="1">
    <citation type="submission" date="2022-11" db="UniProtKB">
        <authorList>
            <consortium name="WormBaseParasite"/>
        </authorList>
    </citation>
    <scope>IDENTIFICATION</scope>
</reference>
<name>A0A914QCK5_9BILA</name>
<organism evidence="1 2">
    <name type="scientific">Panagrolaimus davidi</name>
    <dbReference type="NCBI Taxonomy" id="227884"/>
    <lineage>
        <taxon>Eukaryota</taxon>
        <taxon>Metazoa</taxon>
        <taxon>Ecdysozoa</taxon>
        <taxon>Nematoda</taxon>
        <taxon>Chromadorea</taxon>
        <taxon>Rhabditida</taxon>
        <taxon>Tylenchina</taxon>
        <taxon>Panagrolaimomorpha</taxon>
        <taxon>Panagrolaimoidea</taxon>
        <taxon>Panagrolaimidae</taxon>
        <taxon>Panagrolaimus</taxon>
    </lineage>
</organism>
<dbReference type="WBParaSite" id="PDA_v2.g27045.t1">
    <property type="protein sequence ID" value="PDA_v2.g27045.t1"/>
    <property type="gene ID" value="PDA_v2.g27045"/>
</dbReference>
<keyword evidence="1" id="KW-1185">Reference proteome</keyword>
<proteinExistence type="predicted"/>
<dbReference type="Proteomes" id="UP000887578">
    <property type="component" value="Unplaced"/>
</dbReference>
<dbReference type="AlphaFoldDB" id="A0A914QCK5"/>
<evidence type="ECO:0000313" key="1">
    <source>
        <dbReference type="Proteomes" id="UP000887578"/>
    </source>
</evidence>
<evidence type="ECO:0000313" key="2">
    <source>
        <dbReference type="WBParaSite" id="PDA_v2.g27045.t1"/>
    </source>
</evidence>
<protein>
    <submittedName>
        <fullName evidence="2">Uncharacterized protein</fullName>
    </submittedName>
</protein>
<sequence>MRSPSSAHSLRVIGTHLFPNRLKYFLNAWEMATRELFSYLVIDQHPASNEMLRLRMTYKIGPIVLRNIDFLKKLASTRSCQQRNKIIENASRDNLLSLVDVCFNVLEANIPLTRQRKTALAKHAQLLRALAECRSPKKARETLLRGGSFPFISLLVPLLIEAASRM</sequence>